<evidence type="ECO:0000259" key="7">
    <source>
        <dbReference type="Pfam" id="PF24997"/>
    </source>
</evidence>
<evidence type="ECO:0000256" key="2">
    <source>
        <dbReference type="ARBA" id="ARBA00006677"/>
    </source>
</evidence>
<comment type="subcellular location">
    <subcellularLocation>
        <location evidence="1 5">Nucleus</location>
    </subcellularLocation>
</comment>
<comment type="subunit">
    <text evidence="5">Component of the GINS complex.</text>
</comment>
<dbReference type="PANTHER" id="PTHR12914:SF2">
    <property type="entry name" value="DNA REPLICATION COMPLEX GINS PROTEIN PSF1"/>
    <property type="match status" value="1"/>
</dbReference>
<dbReference type="Gene3D" id="1.20.58.1030">
    <property type="match status" value="1"/>
</dbReference>
<name>A0AAN7SFC1_9COLE</name>
<evidence type="ECO:0000256" key="4">
    <source>
        <dbReference type="ARBA" id="ARBA00023242"/>
    </source>
</evidence>
<dbReference type="GO" id="GO:0000811">
    <property type="term" value="C:GINS complex"/>
    <property type="evidence" value="ECO:0007669"/>
    <property type="project" value="UniProtKB-UniRule"/>
</dbReference>
<organism evidence="8 9">
    <name type="scientific">Aquatica leii</name>
    <dbReference type="NCBI Taxonomy" id="1421715"/>
    <lineage>
        <taxon>Eukaryota</taxon>
        <taxon>Metazoa</taxon>
        <taxon>Ecdysozoa</taxon>
        <taxon>Arthropoda</taxon>
        <taxon>Hexapoda</taxon>
        <taxon>Insecta</taxon>
        <taxon>Pterygota</taxon>
        <taxon>Neoptera</taxon>
        <taxon>Endopterygota</taxon>
        <taxon>Coleoptera</taxon>
        <taxon>Polyphaga</taxon>
        <taxon>Elateriformia</taxon>
        <taxon>Elateroidea</taxon>
        <taxon>Lampyridae</taxon>
        <taxon>Luciolinae</taxon>
        <taxon>Aquatica</taxon>
    </lineage>
</organism>
<proteinExistence type="inferred from homology"/>
<dbReference type="SUPFAM" id="SSF158573">
    <property type="entry name" value="GINS helical bundle-like"/>
    <property type="match status" value="1"/>
</dbReference>
<dbReference type="Pfam" id="PF24997">
    <property type="entry name" value="PSF1_C"/>
    <property type="match status" value="1"/>
</dbReference>
<sequence length="199" mass="22772">MFGDSAYTLIKELDRNPGTLPPYNNELVGEVKKEICHLVQQNHADSMANDESILGENGTNYFPTIRARHAGVQRNLRCLLAYHYNRVKCLRTMRWEFGSILPPDIKANLSSIETNWFSKYSSMLAKYMRSISEDGGLNLTVDLNPPKALYIEVKCLVDYGQYELSDGSVLLLKENSRHFLPRNECEDLIRQGVFQHIVT</sequence>
<evidence type="ECO:0000256" key="1">
    <source>
        <dbReference type="ARBA" id="ARBA00004123"/>
    </source>
</evidence>
<dbReference type="Proteomes" id="UP001353858">
    <property type="component" value="Unassembled WGS sequence"/>
</dbReference>
<dbReference type="Pfam" id="PF05916">
    <property type="entry name" value="Sld5"/>
    <property type="match status" value="1"/>
</dbReference>
<keyword evidence="3 5" id="KW-0235">DNA replication</keyword>
<keyword evidence="4 5" id="KW-0539">Nucleus</keyword>
<evidence type="ECO:0000313" key="8">
    <source>
        <dbReference type="EMBL" id="KAK4876359.1"/>
    </source>
</evidence>
<dbReference type="PANTHER" id="PTHR12914">
    <property type="entry name" value="PARTNER OF SLD5"/>
    <property type="match status" value="1"/>
</dbReference>
<dbReference type="InterPro" id="IPR005339">
    <property type="entry name" value="GINS_Psf1"/>
</dbReference>
<dbReference type="InterPro" id="IPR021151">
    <property type="entry name" value="GINS_A"/>
</dbReference>
<comment type="caution">
    <text evidence="8">The sequence shown here is derived from an EMBL/GenBank/DDBJ whole genome shotgun (WGS) entry which is preliminary data.</text>
</comment>
<dbReference type="CDD" id="cd21696">
    <property type="entry name" value="GINS_B_Psf1"/>
    <property type="match status" value="1"/>
</dbReference>
<comment type="function">
    <text evidence="5">Required for correct functioning of the GINS complex, a complex that plays an essential role in the initiation of DNA replication, and progression of DNA replication forks. GINS complex seems to bind preferentially to single-stranded DNA.</text>
</comment>
<dbReference type="EMBL" id="JARPUR010000005">
    <property type="protein sequence ID" value="KAK4876359.1"/>
    <property type="molecule type" value="Genomic_DNA"/>
</dbReference>
<reference evidence="9" key="1">
    <citation type="submission" date="2023-01" db="EMBL/GenBank/DDBJ databases">
        <title>Key to firefly adult light organ development and bioluminescence: homeobox transcription factors regulate luciferase expression and transportation to peroxisome.</title>
        <authorList>
            <person name="Fu X."/>
        </authorList>
    </citation>
    <scope>NUCLEOTIDE SEQUENCE [LARGE SCALE GENOMIC DNA]</scope>
</reference>
<feature type="domain" description="DNA replication complex GINS protein PSF1 C-terminal" evidence="7">
    <location>
        <begin position="147"/>
        <end position="198"/>
    </location>
</feature>
<evidence type="ECO:0000259" key="6">
    <source>
        <dbReference type="Pfam" id="PF05916"/>
    </source>
</evidence>
<dbReference type="InterPro" id="IPR056783">
    <property type="entry name" value="PSF1_C"/>
</dbReference>
<dbReference type="InterPro" id="IPR036224">
    <property type="entry name" value="GINS_bundle-like_dom_sf"/>
</dbReference>
<evidence type="ECO:0000313" key="9">
    <source>
        <dbReference type="Proteomes" id="UP001353858"/>
    </source>
</evidence>
<dbReference type="AlphaFoldDB" id="A0AAN7SFC1"/>
<accession>A0AAN7SFC1</accession>
<evidence type="ECO:0000256" key="5">
    <source>
        <dbReference type="RuleBase" id="RU368085"/>
    </source>
</evidence>
<keyword evidence="9" id="KW-1185">Reference proteome</keyword>
<feature type="domain" description="GINS subunit" evidence="6">
    <location>
        <begin position="40"/>
        <end position="131"/>
    </location>
</feature>
<evidence type="ECO:0000256" key="3">
    <source>
        <dbReference type="ARBA" id="ARBA00022705"/>
    </source>
</evidence>
<protein>
    <recommendedName>
        <fullName evidence="5">DNA replication complex GINS protein PSF1</fullName>
    </recommendedName>
</protein>
<dbReference type="CDD" id="cd11710">
    <property type="entry name" value="GINS_A_psf1"/>
    <property type="match status" value="1"/>
</dbReference>
<comment type="similarity">
    <text evidence="2 5">Belongs to the GINS1/PSF1 family.</text>
</comment>
<dbReference type="GO" id="GO:1902983">
    <property type="term" value="P:DNA strand elongation involved in mitotic DNA replication"/>
    <property type="evidence" value="ECO:0007669"/>
    <property type="project" value="TreeGrafter"/>
</dbReference>
<gene>
    <name evidence="8" type="ORF">RN001_012781</name>
</gene>